<name>A0A915CNA0_9BILA</name>
<protein>
    <submittedName>
        <fullName evidence="2">Uncharacterized protein</fullName>
    </submittedName>
</protein>
<dbReference type="AlphaFoldDB" id="A0A915CNA0"/>
<proteinExistence type="predicted"/>
<dbReference type="Proteomes" id="UP000887574">
    <property type="component" value="Unplaced"/>
</dbReference>
<accession>A0A915CNA0</accession>
<dbReference type="WBParaSite" id="jg10782">
    <property type="protein sequence ID" value="jg10782"/>
    <property type="gene ID" value="jg10782"/>
</dbReference>
<reference evidence="2" key="1">
    <citation type="submission" date="2022-11" db="UniProtKB">
        <authorList>
            <consortium name="WormBaseParasite"/>
        </authorList>
    </citation>
    <scope>IDENTIFICATION</scope>
</reference>
<sequence length="350" mass="39752">MLQDARFSSEDLLPIEKADSDEDVAKNSEIWITAPTASAKNVSLSPFPTMCAERPLGCHKVPLLVFFGIIRHKEDFGAVILDDGRYALTDSKTAVKVNLGPEKMFMDIAKGRNWSYKHHSVRFFSSSSENQKSSGYSVLAAVAEAYTKPDKAIDVVLPMAEEFVKMRESLMKEKNDAVTSLMKEKNDALTSLMKEKNDAVTSLMKEKSDALTILEKKLQNAETERNYREIDLLEVLGELSTRALLEKFEANFGPWHEDRTKKWNKAVVDDKFKLILEQKKINPEHAVQMGHSMYRLSSNQPHSAAFRTKLLRISTNQLLMKKDVFNKEQNQLFSAVCSYLSMYCEFVGDE</sequence>
<keyword evidence="1" id="KW-1185">Reference proteome</keyword>
<evidence type="ECO:0000313" key="1">
    <source>
        <dbReference type="Proteomes" id="UP000887574"/>
    </source>
</evidence>
<evidence type="ECO:0000313" key="2">
    <source>
        <dbReference type="WBParaSite" id="jg10782"/>
    </source>
</evidence>
<organism evidence="1 2">
    <name type="scientific">Ditylenchus dipsaci</name>
    <dbReference type="NCBI Taxonomy" id="166011"/>
    <lineage>
        <taxon>Eukaryota</taxon>
        <taxon>Metazoa</taxon>
        <taxon>Ecdysozoa</taxon>
        <taxon>Nematoda</taxon>
        <taxon>Chromadorea</taxon>
        <taxon>Rhabditida</taxon>
        <taxon>Tylenchina</taxon>
        <taxon>Tylenchomorpha</taxon>
        <taxon>Sphaerularioidea</taxon>
        <taxon>Anguinidae</taxon>
        <taxon>Anguininae</taxon>
        <taxon>Ditylenchus</taxon>
    </lineage>
</organism>